<protein>
    <submittedName>
        <fullName evidence="1">Uncharacterized protein</fullName>
    </submittedName>
</protein>
<evidence type="ECO:0000313" key="1">
    <source>
        <dbReference type="EMBL" id="CAF1468446.1"/>
    </source>
</evidence>
<feature type="non-terminal residue" evidence="1">
    <location>
        <position position="327"/>
    </location>
</feature>
<keyword evidence="3" id="KW-1185">Reference proteome</keyword>
<proteinExistence type="predicted"/>
<dbReference type="AlphaFoldDB" id="A0A815QXZ6"/>
<sequence>NEWLTTHNEWYEEVGNFTPSTNNALEAINNVIKKENTLRERLSLSRFKVFAFEIVEKWSKSYERGQKQYSDKQTISLELWTSGYRWVKSNTSILSTECDNLVQYYISAGDETKITNVGRHTFQSSGQHKLSAEYERKKRLLQFDAGDHRLVKTFYSLKPNENQIHSAKLIWQAITDKLQAEQEMTILKQRIYTRRLPSSFQLLDHSIDNIEQMLKRPAFERDKRAALLSRRLQTIAQFKYDSMVLAITTTEETVRCHTKIIADEKKKLVDTAHGQVPLPKPLVELMNTIAARQSNILQRHELILKQKLSVVDDAPMSVNVAGVVGAM</sequence>
<organism evidence="1 3">
    <name type="scientific">Didymodactylos carnosus</name>
    <dbReference type="NCBI Taxonomy" id="1234261"/>
    <lineage>
        <taxon>Eukaryota</taxon>
        <taxon>Metazoa</taxon>
        <taxon>Spiralia</taxon>
        <taxon>Gnathifera</taxon>
        <taxon>Rotifera</taxon>
        <taxon>Eurotatoria</taxon>
        <taxon>Bdelloidea</taxon>
        <taxon>Philodinida</taxon>
        <taxon>Philodinidae</taxon>
        <taxon>Didymodactylos</taxon>
    </lineage>
</organism>
<name>A0A815QXZ6_9BILA</name>
<dbReference type="EMBL" id="CAJNOQ010020414">
    <property type="protein sequence ID" value="CAF1468446.1"/>
    <property type="molecule type" value="Genomic_DNA"/>
</dbReference>
<dbReference type="Proteomes" id="UP000681722">
    <property type="component" value="Unassembled WGS sequence"/>
</dbReference>
<comment type="caution">
    <text evidence="1">The sequence shown here is derived from an EMBL/GenBank/DDBJ whole genome shotgun (WGS) entry which is preliminary data.</text>
</comment>
<dbReference type="EMBL" id="CAJOBC010085881">
    <property type="protein sequence ID" value="CAF4336958.1"/>
    <property type="molecule type" value="Genomic_DNA"/>
</dbReference>
<dbReference type="Proteomes" id="UP000663829">
    <property type="component" value="Unassembled WGS sequence"/>
</dbReference>
<evidence type="ECO:0000313" key="3">
    <source>
        <dbReference type="Proteomes" id="UP000663829"/>
    </source>
</evidence>
<reference evidence="1" key="1">
    <citation type="submission" date="2021-02" db="EMBL/GenBank/DDBJ databases">
        <authorList>
            <person name="Nowell W R."/>
        </authorList>
    </citation>
    <scope>NUCLEOTIDE SEQUENCE</scope>
</reference>
<evidence type="ECO:0000313" key="2">
    <source>
        <dbReference type="EMBL" id="CAF4336958.1"/>
    </source>
</evidence>
<accession>A0A815QXZ6</accession>
<dbReference type="OrthoDB" id="10059034at2759"/>
<gene>
    <name evidence="1" type="ORF">GPM918_LOCUS35368</name>
    <name evidence="2" type="ORF">SRO942_LOCUS36087</name>
</gene>